<dbReference type="PROSITE" id="PS00409">
    <property type="entry name" value="PROKAR_NTER_METHYL"/>
    <property type="match status" value="1"/>
</dbReference>
<dbReference type="Proteomes" id="UP000725649">
    <property type="component" value="Unassembled WGS sequence"/>
</dbReference>
<dbReference type="InterPro" id="IPR045584">
    <property type="entry name" value="Pilin-like"/>
</dbReference>
<dbReference type="Gene3D" id="3.30.700.10">
    <property type="entry name" value="Glycoprotein, Type 4 Pilin"/>
    <property type="match status" value="1"/>
</dbReference>
<proteinExistence type="predicted"/>
<comment type="caution">
    <text evidence="3">The sequence shown here is derived from an EMBL/GenBank/DDBJ whole genome shotgun (WGS) entry which is preliminary data.</text>
</comment>
<feature type="transmembrane region" description="Helical" evidence="2">
    <location>
        <begin position="7"/>
        <end position="28"/>
    </location>
</feature>
<evidence type="ECO:0000256" key="1">
    <source>
        <dbReference type="ARBA" id="ARBA00022481"/>
    </source>
</evidence>
<keyword evidence="2" id="KW-0472">Membrane</keyword>
<dbReference type="AlphaFoldDB" id="A0A928HII0"/>
<dbReference type="PRINTS" id="PR00813">
    <property type="entry name" value="BCTERIALGSPG"/>
</dbReference>
<keyword evidence="2" id="KW-1133">Transmembrane helix</keyword>
<dbReference type="SUPFAM" id="SSF54523">
    <property type="entry name" value="Pili subunits"/>
    <property type="match status" value="1"/>
</dbReference>
<dbReference type="PANTHER" id="PTHR30093:SF47">
    <property type="entry name" value="TYPE IV PILUS NON-CORE MINOR PILIN PILE"/>
    <property type="match status" value="1"/>
</dbReference>
<keyword evidence="2" id="KW-0812">Transmembrane</keyword>
<evidence type="ECO:0000313" key="4">
    <source>
        <dbReference type="Proteomes" id="UP000725649"/>
    </source>
</evidence>
<dbReference type="NCBIfam" id="TIGR02532">
    <property type="entry name" value="IV_pilin_GFxxxE"/>
    <property type="match status" value="1"/>
</dbReference>
<sequence>MKKGFTLIELLVVVLIIGILSSVAFPMYEKAVWKARAAILQTAVKNLADAQERFYLANGYYALSFDELDISMNSLSPKTFPNVWMMFYALKQPQDGAAFGNDDFTVGIAVREGTYRNSMVWSVGWFNRGPYKILNRGTGFAFAHEDYRMGTRPMKTMLCSEDGFVQDRGYFCKRVMGGEELGKFQDSYLYSL</sequence>
<name>A0A928HII0_9BACT</name>
<dbReference type="Pfam" id="PF07963">
    <property type="entry name" value="N_methyl"/>
    <property type="match status" value="1"/>
</dbReference>
<reference evidence="3" key="1">
    <citation type="submission" date="2019-04" db="EMBL/GenBank/DDBJ databases">
        <title>Evolution of Biomass-Degrading Anaerobic Consortia Revealed by Metagenomics.</title>
        <authorList>
            <person name="Peng X."/>
        </authorList>
    </citation>
    <scope>NUCLEOTIDE SEQUENCE</scope>
    <source>
        <strain evidence="3">SIG66</strain>
    </source>
</reference>
<dbReference type="EMBL" id="SUVG01000003">
    <property type="protein sequence ID" value="MBE6421107.1"/>
    <property type="molecule type" value="Genomic_DNA"/>
</dbReference>
<protein>
    <submittedName>
        <fullName evidence="3">Prepilin-type N-terminal cleavage/methylation domain-containing protein</fullName>
    </submittedName>
</protein>
<keyword evidence="1" id="KW-0488">Methylation</keyword>
<dbReference type="GO" id="GO:0015628">
    <property type="term" value="P:protein secretion by the type II secretion system"/>
    <property type="evidence" value="ECO:0007669"/>
    <property type="project" value="InterPro"/>
</dbReference>
<organism evidence="3 4">
    <name type="scientific">Candidatus Avelusimicrobium gallicola</name>
    <dbReference type="NCBI Taxonomy" id="2562704"/>
    <lineage>
        <taxon>Bacteria</taxon>
        <taxon>Pseudomonadati</taxon>
        <taxon>Elusimicrobiota</taxon>
        <taxon>Elusimicrobia</taxon>
        <taxon>Elusimicrobiales</taxon>
        <taxon>Elusimicrobiaceae</taxon>
        <taxon>Candidatus Avelusimicrobium</taxon>
    </lineage>
</organism>
<gene>
    <name evidence="3" type="ORF">E7027_03095</name>
</gene>
<dbReference type="PANTHER" id="PTHR30093">
    <property type="entry name" value="GENERAL SECRETION PATHWAY PROTEIN G"/>
    <property type="match status" value="1"/>
</dbReference>
<dbReference type="GO" id="GO:0015627">
    <property type="term" value="C:type II protein secretion system complex"/>
    <property type="evidence" value="ECO:0007669"/>
    <property type="project" value="InterPro"/>
</dbReference>
<accession>A0A928HII0</accession>
<evidence type="ECO:0000256" key="2">
    <source>
        <dbReference type="SAM" id="Phobius"/>
    </source>
</evidence>
<evidence type="ECO:0000313" key="3">
    <source>
        <dbReference type="EMBL" id="MBE6421107.1"/>
    </source>
</evidence>
<dbReference type="InterPro" id="IPR000983">
    <property type="entry name" value="Bac_GSPG_pilin"/>
</dbReference>
<dbReference type="InterPro" id="IPR012902">
    <property type="entry name" value="N_methyl_site"/>
</dbReference>